<dbReference type="EMBL" id="ABYU02000058">
    <property type="protein sequence ID" value="EEX20086.1"/>
    <property type="molecule type" value="Genomic_DNA"/>
</dbReference>
<comment type="caution">
    <text evidence="2">The sequence shown here is derived from an EMBL/GenBank/DDBJ whole genome shotgun (WGS) entry which is preliminary data.</text>
</comment>
<accession>C9LCT0</accession>
<keyword evidence="3" id="KW-1185">Reference proteome</keyword>
<proteinExistence type="predicted"/>
<gene>
    <name evidence="2" type="ORF">BLAHAN_07246</name>
</gene>
<feature type="compositionally biased region" description="Basic and acidic residues" evidence="1">
    <location>
        <begin position="56"/>
        <end position="79"/>
    </location>
</feature>
<evidence type="ECO:0000313" key="2">
    <source>
        <dbReference type="EMBL" id="EEX20086.1"/>
    </source>
</evidence>
<evidence type="ECO:0000256" key="1">
    <source>
        <dbReference type="SAM" id="MobiDB-lite"/>
    </source>
</evidence>
<feature type="non-terminal residue" evidence="2">
    <location>
        <position position="1"/>
    </location>
</feature>
<feature type="compositionally biased region" description="Basic and acidic residues" evidence="1">
    <location>
        <begin position="25"/>
        <end position="42"/>
    </location>
</feature>
<reference evidence="2" key="1">
    <citation type="submission" date="2009-09" db="EMBL/GenBank/DDBJ databases">
        <authorList>
            <person name="Weinstock G."/>
            <person name="Sodergren E."/>
            <person name="Clifton S."/>
            <person name="Fulton L."/>
            <person name="Fulton B."/>
            <person name="Courtney L."/>
            <person name="Fronick C."/>
            <person name="Harrison M."/>
            <person name="Strong C."/>
            <person name="Farmer C."/>
            <person name="Delahaunty K."/>
            <person name="Markovic C."/>
            <person name="Hall O."/>
            <person name="Minx P."/>
            <person name="Tomlinson C."/>
            <person name="Mitreva M."/>
            <person name="Nelson J."/>
            <person name="Hou S."/>
            <person name="Wollam A."/>
            <person name="Pepin K.H."/>
            <person name="Johnson M."/>
            <person name="Bhonagiri V."/>
            <person name="Nash W.E."/>
            <person name="Warren W."/>
            <person name="Chinwalla A."/>
            <person name="Mardis E.R."/>
            <person name="Wilson R.K."/>
        </authorList>
    </citation>
    <scope>NUCLEOTIDE SEQUENCE [LARGE SCALE GENOMIC DNA]</scope>
    <source>
        <strain evidence="2">DSM 20583</strain>
    </source>
</reference>
<sequence length="79" mass="9410">SSKEKTKHCTLKTAYIKHLKYVKRRDRDETRRCKSNEVEKQQTNKPSDINAIVSERPSKKERRADALALRADERRDKLR</sequence>
<organism evidence="2 3">
    <name type="scientific">Blautia hansenii DSM 20583</name>
    <dbReference type="NCBI Taxonomy" id="537007"/>
    <lineage>
        <taxon>Bacteria</taxon>
        <taxon>Bacillati</taxon>
        <taxon>Bacillota</taxon>
        <taxon>Clostridia</taxon>
        <taxon>Lachnospirales</taxon>
        <taxon>Lachnospiraceae</taxon>
        <taxon>Blautia</taxon>
    </lineage>
</organism>
<dbReference type="Proteomes" id="UP000003755">
    <property type="component" value="Unassembled WGS sequence"/>
</dbReference>
<dbReference type="AlphaFoldDB" id="C9LCT0"/>
<evidence type="ECO:0000313" key="3">
    <source>
        <dbReference type="Proteomes" id="UP000003755"/>
    </source>
</evidence>
<dbReference type="HOGENOM" id="CLU_2595272_0_0_9"/>
<feature type="region of interest" description="Disordered" evidence="1">
    <location>
        <begin position="25"/>
        <end position="79"/>
    </location>
</feature>
<name>C9LCT0_BLAHA</name>
<protein>
    <submittedName>
        <fullName evidence="2">Uncharacterized protein</fullName>
    </submittedName>
</protein>